<dbReference type="EMBL" id="BKCJ010002602">
    <property type="protein sequence ID" value="GEU49693.1"/>
    <property type="molecule type" value="Genomic_DNA"/>
</dbReference>
<comment type="caution">
    <text evidence="2">The sequence shown here is derived from an EMBL/GenBank/DDBJ whole genome shotgun (WGS) entry which is preliminary data.</text>
</comment>
<proteinExistence type="predicted"/>
<gene>
    <name evidence="2" type="ORF">Tci_021671</name>
</gene>
<feature type="region of interest" description="Disordered" evidence="1">
    <location>
        <begin position="107"/>
        <end position="126"/>
    </location>
</feature>
<protein>
    <submittedName>
        <fullName evidence="2">Uncharacterized protein</fullName>
    </submittedName>
</protein>
<evidence type="ECO:0000256" key="1">
    <source>
        <dbReference type="SAM" id="MobiDB-lite"/>
    </source>
</evidence>
<reference evidence="2" key="1">
    <citation type="journal article" date="2019" name="Sci. Rep.">
        <title>Draft genome of Tanacetum cinerariifolium, the natural source of mosquito coil.</title>
        <authorList>
            <person name="Yamashiro T."/>
            <person name="Shiraishi A."/>
            <person name="Satake H."/>
            <person name="Nakayama K."/>
        </authorList>
    </citation>
    <scope>NUCLEOTIDE SEQUENCE</scope>
</reference>
<dbReference type="AlphaFoldDB" id="A0A6L2KJM3"/>
<sequence length="226" mass="26214">MQETNEVEPAKVEELIEVVNAAKLMTKVVTTAATPITIALVRKASAPRRRRGVIIQDPEEAATALEIVQLERKPVTEAHARKNMMVYLKNMAGFKMDFFKGEKEIEEEESKRKSENLEQRAAEKQKINEETEELKTHLQIIPNDEDDVYTEATPLALKLVRERFQSSEPKNFSDDFLLNTLKVMFEKPNVEASIWRNQREVKEESEMSLELLRLVRRQQQEGYKPE</sequence>
<evidence type="ECO:0000313" key="2">
    <source>
        <dbReference type="EMBL" id="GEU49693.1"/>
    </source>
</evidence>
<accession>A0A6L2KJM3</accession>
<name>A0A6L2KJM3_TANCI</name>
<organism evidence="2">
    <name type="scientific">Tanacetum cinerariifolium</name>
    <name type="common">Dalmatian daisy</name>
    <name type="synonym">Chrysanthemum cinerariifolium</name>
    <dbReference type="NCBI Taxonomy" id="118510"/>
    <lineage>
        <taxon>Eukaryota</taxon>
        <taxon>Viridiplantae</taxon>
        <taxon>Streptophyta</taxon>
        <taxon>Embryophyta</taxon>
        <taxon>Tracheophyta</taxon>
        <taxon>Spermatophyta</taxon>
        <taxon>Magnoliopsida</taxon>
        <taxon>eudicotyledons</taxon>
        <taxon>Gunneridae</taxon>
        <taxon>Pentapetalae</taxon>
        <taxon>asterids</taxon>
        <taxon>campanulids</taxon>
        <taxon>Asterales</taxon>
        <taxon>Asteraceae</taxon>
        <taxon>Asteroideae</taxon>
        <taxon>Anthemideae</taxon>
        <taxon>Anthemidinae</taxon>
        <taxon>Tanacetum</taxon>
    </lineage>
</organism>